<name>A0A8S5VQI2_9CAUD</name>
<accession>A0A8S5VQI2</accession>
<dbReference type="EMBL" id="BK035353">
    <property type="protein sequence ID" value="DAG95210.1"/>
    <property type="molecule type" value="Genomic_DNA"/>
</dbReference>
<sequence>MEQQKYNADNTGPVGERGPAWYDDYTIEELLERIIGDAYAIGAKIGHPPMRVFIPKWNRFPKKIKF</sequence>
<organism evidence="1">
    <name type="scientific">Ackermannviridae sp</name>
    <dbReference type="NCBI Taxonomy" id="2831612"/>
    <lineage>
        <taxon>Viruses</taxon>
        <taxon>Duplodnaviria</taxon>
        <taxon>Heunggongvirae</taxon>
        <taxon>Uroviricota</taxon>
        <taxon>Caudoviricetes</taxon>
        <taxon>Pantevenvirales</taxon>
        <taxon>Ackermannviridae</taxon>
    </lineage>
</organism>
<reference evidence="1" key="1">
    <citation type="journal article" date="2021" name="Proc. Natl. Acad. Sci. U.S.A.">
        <title>A Catalog of Tens of Thousands of Viruses from Human Metagenomes Reveals Hidden Associations with Chronic Diseases.</title>
        <authorList>
            <person name="Tisza M.J."/>
            <person name="Buck C.B."/>
        </authorList>
    </citation>
    <scope>NUCLEOTIDE SEQUENCE</scope>
    <source>
        <strain evidence="1">CtsAp5</strain>
    </source>
</reference>
<proteinExistence type="predicted"/>
<evidence type="ECO:0000313" key="1">
    <source>
        <dbReference type="EMBL" id="DAG95210.1"/>
    </source>
</evidence>
<protein>
    <submittedName>
        <fullName evidence="1">Uncharacterized protein</fullName>
    </submittedName>
</protein>